<dbReference type="PANTHER" id="PTHR24559">
    <property type="entry name" value="TRANSPOSON TY3-I GAG-POL POLYPROTEIN"/>
    <property type="match status" value="1"/>
</dbReference>
<gene>
    <name evidence="1" type="ORF">LIER_21190</name>
</gene>
<evidence type="ECO:0000313" key="2">
    <source>
        <dbReference type="Proteomes" id="UP001454036"/>
    </source>
</evidence>
<evidence type="ECO:0000313" key="1">
    <source>
        <dbReference type="EMBL" id="GAA0165910.1"/>
    </source>
</evidence>
<dbReference type="AlphaFoldDB" id="A0AAV3QPG2"/>
<organism evidence="1 2">
    <name type="scientific">Lithospermum erythrorhizon</name>
    <name type="common">Purple gromwell</name>
    <name type="synonym">Lithospermum officinale var. erythrorhizon</name>
    <dbReference type="NCBI Taxonomy" id="34254"/>
    <lineage>
        <taxon>Eukaryota</taxon>
        <taxon>Viridiplantae</taxon>
        <taxon>Streptophyta</taxon>
        <taxon>Embryophyta</taxon>
        <taxon>Tracheophyta</taxon>
        <taxon>Spermatophyta</taxon>
        <taxon>Magnoliopsida</taxon>
        <taxon>eudicotyledons</taxon>
        <taxon>Gunneridae</taxon>
        <taxon>Pentapetalae</taxon>
        <taxon>asterids</taxon>
        <taxon>lamiids</taxon>
        <taxon>Boraginales</taxon>
        <taxon>Boraginaceae</taxon>
        <taxon>Boraginoideae</taxon>
        <taxon>Lithospermeae</taxon>
        <taxon>Lithospermum</taxon>
    </lineage>
</organism>
<keyword evidence="2" id="KW-1185">Reference proteome</keyword>
<dbReference type="InterPro" id="IPR043502">
    <property type="entry name" value="DNA/RNA_pol_sf"/>
</dbReference>
<dbReference type="Gene3D" id="3.10.10.10">
    <property type="entry name" value="HIV Type 1 Reverse Transcriptase, subunit A, domain 1"/>
    <property type="match status" value="1"/>
</dbReference>
<dbReference type="EMBL" id="BAABME010005534">
    <property type="protein sequence ID" value="GAA0165910.1"/>
    <property type="molecule type" value="Genomic_DNA"/>
</dbReference>
<dbReference type="InterPro" id="IPR053134">
    <property type="entry name" value="RNA-dir_DNA_polymerase"/>
</dbReference>
<dbReference type="PANTHER" id="PTHR24559:SF444">
    <property type="entry name" value="REVERSE TRANSCRIPTASE DOMAIN-CONTAINING PROTEIN"/>
    <property type="match status" value="1"/>
</dbReference>
<accession>A0AAV3QPG2</accession>
<dbReference type="SUPFAM" id="SSF56672">
    <property type="entry name" value="DNA/RNA polymerases"/>
    <property type="match status" value="1"/>
</dbReference>
<comment type="caution">
    <text evidence="1">The sequence shown here is derived from an EMBL/GenBank/DDBJ whole genome shotgun (WGS) entry which is preliminary data.</text>
</comment>
<protein>
    <submittedName>
        <fullName evidence="1">Uncharacterized protein</fullName>
    </submittedName>
</protein>
<dbReference type="Proteomes" id="UP001454036">
    <property type="component" value="Unassembled WGS sequence"/>
</dbReference>
<sequence>MKFPTPGGIGEISGDYKRAGYVIRHPFPEKWRFNDEKNLAIREEVQLLLKAQVIRELKFSGWIRNVVLLKKPNNKWHMCIDFTSLNKAYPKERRA</sequence>
<reference evidence="1 2" key="1">
    <citation type="submission" date="2024-01" db="EMBL/GenBank/DDBJ databases">
        <title>The complete chloroplast genome sequence of Lithospermum erythrorhizon: insights into the phylogenetic relationship among Boraginaceae species and the maternal lineages of purple gromwells.</title>
        <authorList>
            <person name="Okada T."/>
            <person name="Watanabe K."/>
        </authorList>
    </citation>
    <scope>NUCLEOTIDE SEQUENCE [LARGE SCALE GENOMIC DNA]</scope>
</reference>
<name>A0AAV3QPG2_LITER</name>
<proteinExistence type="predicted"/>